<accession>A0A8S5QGS6</accession>
<organism evidence="1">
    <name type="scientific">Siphoviridae sp. ctr8v12</name>
    <dbReference type="NCBI Taxonomy" id="2825685"/>
    <lineage>
        <taxon>Viruses</taxon>
        <taxon>Duplodnaviria</taxon>
        <taxon>Heunggongvirae</taxon>
        <taxon>Uroviricota</taxon>
        <taxon>Caudoviricetes</taxon>
    </lineage>
</organism>
<sequence>MREKMFRFDKYMKYRNLNDNQVTVECKLSQGLLSQARTGKSDLGNSTINKILNIYQDLNRVWLLTGEGEMLNSAYSNNRVTMNGNENISNIGGQNISISLPEEGSQKIIKPDGTVELHSMSKNIDNSNNTDKFIELLKKKDEQIDRLITLLEKK</sequence>
<dbReference type="EMBL" id="BK015649">
    <property type="protein sequence ID" value="DAE17965.1"/>
    <property type="molecule type" value="Genomic_DNA"/>
</dbReference>
<protein>
    <submittedName>
        <fullName evidence="1">C2 repressor</fullName>
    </submittedName>
</protein>
<reference evidence="1" key="1">
    <citation type="journal article" date="2021" name="Proc. Natl. Acad. Sci. U.S.A.">
        <title>A Catalog of Tens of Thousands of Viruses from Human Metagenomes Reveals Hidden Associations with Chronic Diseases.</title>
        <authorList>
            <person name="Tisza M.J."/>
            <person name="Buck C.B."/>
        </authorList>
    </citation>
    <scope>NUCLEOTIDE SEQUENCE</scope>
    <source>
        <strain evidence="1">Ctr8v12</strain>
    </source>
</reference>
<evidence type="ECO:0000313" key="1">
    <source>
        <dbReference type="EMBL" id="DAE17965.1"/>
    </source>
</evidence>
<proteinExistence type="predicted"/>
<name>A0A8S5QGS6_9CAUD</name>